<dbReference type="InterPro" id="IPR006046">
    <property type="entry name" value="Alpha_amylase"/>
</dbReference>
<dbReference type="PIRSF" id="PIRSF001024">
    <property type="entry name" value="Alph-amyl_fung"/>
    <property type="match status" value="1"/>
</dbReference>
<evidence type="ECO:0000256" key="10">
    <source>
        <dbReference type="ARBA" id="ARBA00023295"/>
    </source>
</evidence>
<evidence type="ECO:0000256" key="13">
    <source>
        <dbReference type="PIRSR" id="PIRSR001024-4"/>
    </source>
</evidence>
<comment type="caution">
    <text evidence="18">The sequence shown here is derived from an EMBL/GenBank/DDBJ whole genome shotgun (WGS) entry which is preliminary data.</text>
</comment>
<evidence type="ECO:0000256" key="9">
    <source>
        <dbReference type="ARBA" id="ARBA00023277"/>
    </source>
</evidence>
<feature type="site" description="Transition state stabilizer" evidence="12">
    <location>
        <position position="297"/>
    </location>
</feature>
<dbReference type="GO" id="GO:0005509">
    <property type="term" value="F:calcium ion binding"/>
    <property type="evidence" value="ECO:0007669"/>
    <property type="project" value="InterPro"/>
</dbReference>
<feature type="disulfide bond" evidence="13">
    <location>
        <begin position="151"/>
        <end position="165"/>
    </location>
</feature>
<dbReference type="GO" id="GO:0004556">
    <property type="term" value="F:alpha-amylase activity"/>
    <property type="evidence" value="ECO:0007669"/>
    <property type="project" value="UniProtKB-UniRule"/>
</dbReference>
<dbReference type="PRINTS" id="PR00110">
    <property type="entry name" value="ALPHAAMYLASE"/>
</dbReference>
<feature type="disulfide bond" evidence="13">
    <location>
        <begin position="36"/>
        <end position="43"/>
    </location>
</feature>
<evidence type="ECO:0000256" key="5">
    <source>
        <dbReference type="ARBA" id="ARBA00022723"/>
    </source>
</evidence>
<evidence type="ECO:0000256" key="15">
    <source>
        <dbReference type="RuleBase" id="RU003615"/>
    </source>
</evidence>
<feature type="domain" description="Glycosyl hydrolase family 13 catalytic" evidence="17">
    <location>
        <begin position="22"/>
        <end position="369"/>
    </location>
</feature>
<dbReference type="InterPro" id="IPR006047">
    <property type="entry name" value="GH13_cat_dom"/>
</dbReference>
<dbReference type="EMBL" id="CAXDID020000106">
    <property type="protein sequence ID" value="CAL6027823.1"/>
    <property type="molecule type" value="Genomic_DNA"/>
</dbReference>
<keyword evidence="6" id="KW-0732">Signal</keyword>
<evidence type="ECO:0000256" key="1">
    <source>
        <dbReference type="ARBA" id="ARBA00000548"/>
    </source>
</evidence>
<evidence type="ECO:0000313" key="19">
    <source>
        <dbReference type="EMBL" id="CAL6027823.1"/>
    </source>
</evidence>
<feature type="binding site" evidence="14">
    <location>
        <position position="124"/>
    </location>
    <ligand>
        <name>substrate</name>
    </ligand>
</feature>
<evidence type="ECO:0000313" key="20">
    <source>
        <dbReference type="Proteomes" id="UP001642409"/>
    </source>
</evidence>
<dbReference type="Pfam" id="PF00128">
    <property type="entry name" value="Alpha-amylase"/>
    <property type="match status" value="1"/>
</dbReference>
<evidence type="ECO:0000256" key="12">
    <source>
        <dbReference type="PIRSR" id="PIRSR001024-2"/>
    </source>
</evidence>
<reference evidence="19 20" key="2">
    <citation type="submission" date="2024-07" db="EMBL/GenBank/DDBJ databases">
        <authorList>
            <person name="Akdeniz Z."/>
        </authorList>
    </citation>
    <scope>NUCLEOTIDE SEQUENCE [LARGE SCALE GENOMIC DNA]</scope>
</reference>
<keyword evidence="5" id="KW-0479">Metal-binding</keyword>
<dbReference type="SUPFAM" id="SSF51445">
    <property type="entry name" value="(Trans)glycosidases"/>
    <property type="match status" value="1"/>
</dbReference>
<evidence type="ECO:0000256" key="3">
    <source>
        <dbReference type="ARBA" id="ARBA00008061"/>
    </source>
</evidence>
<evidence type="ECO:0000256" key="6">
    <source>
        <dbReference type="ARBA" id="ARBA00022729"/>
    </source>
</evidence>
<dbReference type="AlphaFoldDB" id="A0AA86QU44"/>
<comment type="catalytic activity">
    <reaction evidence="1 16">
        <text>Endohydrolysis of (1-&gt;4)-alpha-D-glucosidic linkages in polysaccharides containing three or more (1-&gt;4)-alpha-linked D-glucose units.</text>
        <dbReference type="EC" id="3.2.1.1"/>
    </reaction>
</comment>
<name>A0AA86QU44_9EUKA</name>
<reference evidence="18" key="1">
    <citation type="submission" date="2023-06" db="EMBL/GenBank/DDBJ databases">
        <authorList>
            <person name="Kurt Z."/>
        </authorList>
    </citation>
    <scope>NUCLEOTIDE SEQUENCE</scope>
</reference>
<dbReference type="EMBL" id="CATOUU010000918">
    <property type="protein sequence ID" value="CAI9959359.1"/>
    <property type="molecule type" value="Genomic_DNA"/>
</dbReference>
<dbReference type="GO" id="GO:0005975">
    <property type="term" value="P:carbohydrate metabolic process"/>
    <property type="evidence" value="ECO:0007669"/>
    <property type="project" value="InterPro"/>
</dbReference>
<feature type="binding site" evidence="14">
    <location>
        <position position="85"/>
    </location>
    <ligand>
        <name>substrate</name>
    </ligand>
</feature>
<evidence type="ECO:0000256" key="11">
    <source>
        <dbReference type="PIRSR" id="PIRSR001024-1"/>
    </source>
</evidence>
<dbReference type="Proteomes" id="UP001642409">
    <property type="component" value="Unassembled WGS sequence"/>
</dbReference>
<feature type="active site" description="Nucleophile" evidence="11">
    <location>
        <position position="227"/>
    </location>
</feature>
<dbReference type="InterPro" id="IPR013777">
    <property type="entry name" value="A-amylase-like"/>
</dbReference>
<evidence type="ECO:0000256" key="8">
    <source>
        <dbReference type="ARBA" id="ARBA00022837"/>
    </source>
</evidence>
<proteinExistence type="inferred from homology"/>
<keyword evidence="8" id="KW-0106">Calcium</keyword>
<keyword evidence="20" id="KW-1185">Reference proteome</keyword>
<accession>A0AA86QU44</accession>
<sequence>MIFLLALNYPAAKEWRKRRVYQLMTDRFATDNEVPCKDLRSYCGGTWKALTSKLDYIAGMGYNAIWISPHVEQAENSTGSYHGYWNANLNAPNPYFGTDEDLKEMIAEAHKRDIWVLADMIFNHVGNCKGGYYDISCINSFPLLEHYNTQCDIHNWEDEEEVMNCRLAGLPDLNQSVPYVQDTLLAWANRTIEYYGFDGFRIDTVKHVPHDFWRKFNKVAPWYSIGEVYDINNYTNVIAFTRPDEVYTAFNYPFYNSLTNILAHGESFSGISWWFHQAQEAFGDKVKDMGIFIDNHDQPRFLHTANNQVHFENALVLLHTWIGIPYLYYGTEQDMVGGNDPECRRPLWSYGYSTTTNHYQYIKKLNQLRAKLPFDTLDQTEAAWEFGIYTYMRGDKVLVVLSNGQSSIKTQTKFPGNAQICDYLEPDHCLNVSPNGEVTVQLNDAKPRIYVKRSDL</sequence>
<keyword evidence="7 16" id="KW-0378">Hydrolase</keyword>
<keyword evidence="13" id="KW-1015">Disulfide bond</keyword>
<feature type="binding site" evidence="14">
    <location>
        <position position="344"/>
    </location>
    <ligand>
        <name>substrate</name>
    </ligand>
</feature>
<evidence type="ECO:0000256" key="7">
    <source>
        <dbReference type="ARBA" id="ARBA00022801"/>
    </source>
</evidence>
<gene>
    <name evidence="19" type="ORF">HINF_LOCUS31506</name>
    <name evidence="18" type="ORF">HINF_LOCUS47004</name>
</gene>
<keyword evidence="10 16" id="KW-0326">Glycosidase</keyword>
<dbReference type="InterPro" id="IPR017853">
    <property type="entry name" value="GH"/>
</dbReference>
<evidence type="ECO:0000256" key="4">
    <source>
        <dbReference type="ARBA" id="ARBA00012595"/>
    </source>
</evidence>
<evidence type="ECO:0000313" key="18">
    <source>
        <dbReference type="EMBL" id="CAI9959359.1"/>
    </source>
</evidence>
<evidence type="ECO:0000259" key="17">
    <source>
        <dbReference type="SMART" id="SM00642"/>
    </source>
</evidence>
<evidence type="ECO:0000256" key="16">
    <source>
        <dbReference type="RuleBase" id="RU361134"/>
    </source>
</evidence>
<feature type="binding site" evidence="14">
    <location>
        <position position="297"/>
    </location>
    <ligand>
        <name>substrate</name>
    </ligand>
</feature>
<organism evidence="18">
    <name type="scientific">Hexamita inflata</name>
    <dbReference type="NCBI Taxonomy" id="28002"/>
    <lineage>
        <taxon>Eukaryota</taxon>
        <taxon>Metamonada</taxon>
        <taxon>Diplomonadida</taxon>
        <taxon>Hexamitidae</taxon>
        <taxon>Hexamitinae</taxon>
        <taxon>Hexamita</taxon>
    </lineage>
</organism>
<dbReference type="PANTHER" id="PTHR10357">
    <property type="entry name" value="ALPHA-AMYLASE FAMILY MEMBER"/>
    <property type="match status" value="1"/>
</dbReference>
<feature type="binding site" evidence="14">
    <location>
        <position position="201"/>
    </location>
    <ligand>
        <name>substrate</name>
    </ligand>
</feature>
<keyword evidence="9 16" id="KW-0119">Carbohydrate metabolism</keyword>
<comment type="cofactor">
    <cofactor evidence="2">
        <name>Ca(2+)</name>
        <dbReference type="ChEBI" id="CHEBI:29108"/>
    </cofactor>
</comment>
<dbReference type="PANTHER" id="PTHR10357:SF215">
    <property type="entry name" value="ALPHA-AMYLASE 1"/>
    <property type="match status" value="1"/>
</dbReference>
<dbReference type="EC" id="3.2.1.1" evidence="4 16"/>
<evidence type="ECO:0000256" key="2">
    <source>
        <dbReference type="ARBA" id="ARBA00001913"/>
    </source>
</evidence>
<evidence type="ECO:0000256" key="14">
    <source>
        <dbReference type="PIRSR" id="PIRSR001024-5"/>
    </source>
</evidence>
<dbReference type="SMART" id="SM00642">
    <property type="entry name" value="Aamy"/>
    <property type="match status" value="1"/>
</dbReference>
<comment type="similarity">
    <text evidence="3 15">Belongs to the glycosyl hydrolase 13 family.</text>
</comment>
<dbReference type="Gene3D" id="3.20.20.80">
    <property type="entry name" value="Glycosidases"/>
    <property type="match status" value="1"/>
</dbReference>
<feature type="active site" description="Nucleophile" evidence="11">
    <location>
        <position position="203"/>
    </location>
</feature>
<protein>
    <recommendedName>
        <fullName evidence="4 16">Alpha-amylase</fullName>
        <ecNumber evidence="4 16">3.2.1.1</ecNumber>
    </recommendedName>
</protein>